<reference evidence="1" key="1">
    <citation type="journal article" date="2015" name="Nature">
        <title>Complex archaea that bridge the gap between prokaryotes and eukaryotes.</title>
        <authorList>
            <person name="Spang A."/>
            <person name="Saw J.H."/>
            <person name="Jorgensen S.L."/>
            <person name="Zaremba-Niedzwiedzka K."/>
            <person name="Martijn J."/>
            <person name="Lind A.E."/>
            <person name="van Eijk R."/>
            <person name="Schleper C."/>
            <person name="Guy L."/>
            <person name="Ettema T.J."/>
        </authorList>
    </citation>
    <scope>NUCLEOTIDE SEQUENCE</scope>
</reference>
<dbReference type="AlphaFoldDB" id="A0A0F9RGU2"/>
<evidence type="ECO:0000313" key="1">
    <source>
        <dbReference type="EMBL" id="KKN48927.1"/>
    </source>
</evidence>
<comment type="caution">
    <text evidence="1">The sequence shown here is derived from an EMBL/GenBank/DDBJ whole genome shotgun (WGS) entry which is preliminary data.</text>
</comment>
<proteinExistence type="predicted"/>
<accession>A0A0F9RGU2</accession>
<name>A0A0F9RGU2_9ZZZZ</name>
<dbReference type="EMBL" id="LAZR01001195">
    <property type="protein sequence ID" value="KKN48927.1"/>
    <property type="molecule type" value="Genomic_DNA"/>
</dbReference>
<gene>
    <name evidence="1" type="ORF">LCGC14_0647860</name>
</gene>
<organism evidence="1">
    <name type="scientific">marine sediment metagenome</name>
    <dbReference type="NCBI Taxonomy" id="412755"/>
    <lineage>
        <taxon>unclassified sequences</taxon>
        <taxon>metagenomes</taxon>
        <taxon>ecological metagenomes</taxon>
    </lineage>
</organism>
<protein>
    <submittedName>
        <fullName evidence="1">Uncharacterized protein</fullName>
    </submittedName>
</protein>
<sequence>MAIATAAAIGATALPYLMKLLKLGKTAYKSKSFVPGLGYGFLGGSMLLGAAGQRGERGLTREQLKLQTLMAKASGEATKRTVKESRANTKKYITALMKAQREERREERDMEAMRSFTASQDRQMALVLQAMQAIGQRQPGAGGAGMMGLMRGGF</sequence>